<evidence type="ECO:0000313" key="2">
    <source>
        <dbReference type="Proteomes" id="UP000093482"/>
    </source>
</evidence>
<dbReference type="InterPro" id="IPR025454">
    <property type="entry name" value="DUF4275"/>
</dbReference>
<protein>
    <recommendedName>
        <fullName evidence="3">DUF4275 domain-containing protein</fullName>
    </recommendedName>
</protein>
<dbReference type="OrthoDB" id="1711074at2"/>
<dbReference type="EMBL" id="MATO01000031">
    <property type="protein sequence ID" value="OCS91036.1"/>
    <property type="molecule type" value="Genomic_DNA"/>
</dbReference>
<sequence length="148" mass="17405">MHTLIEQLTKHRIAFAHYDYYAPAFLKCWENKFVPLTAEEKEEIFLLSDRYSCGYLWHVFSYERRQHEKGTAANEAFTEHLASAYYVFGHHSDDVLIINQPAKLTAAMFAECEDIYVVDKVFTWSYVVTHERSLGPYFSHYKSNALHP</sequence>
<dbReference type="Pfam" id="PF14101">
    <property type="entry name" value="DUF4275"/>
    <property type="match status" value="1"/>
</dbReference>
<dbReference type="RefSeq" id="WP_066463682.1">
    <property type="nucleotide sequence ID" value="NZ_MATO01000031.1"/>
</dbReference>
<keyword evidence="2" id="KW-1185">Reference proteome</keyword>
<comment type="caution">
    <text evidence="1">The sequence shown here is derived from an EMBL/GenBank/DDBJ whole genome shotgun (WGS) entry which is preliminary data.</text>
</comment>
<reference evidence="1 2" key="1">
    <citation type="submission" date="2016-07" db="EMBL/GenBank/DDBJ databases">
        <title>Caryophanon latum genome sequencing.</title>
        <authorList>
            <person name="Verma A."/>
            <person name="Pal Y."/>
            <person name="Krishnamurthi S."/>
        </authorList>
    </citation>
    <scope>NUCLEOTIDE SEQUENCE [LARGE SCALE GENOMIC DNA]</scope>
    <source>
        <strain evidence="1 2">DSM 14151</strain>
    </source>
</reference>
<organism evidence="1 2">
    <name type="scientific">Caryophanon latum</name>
    <dbReference type="NCBI Taxonomy" id="33977"/>
    <lineage>
        <taxon>Bacteria</taxon>
        <taxon>Bacillati</taxon>
        <taxon>Bacillota</taxon>
        <taxon>Bacilli</taxon>
        <taxon>Bacillales</taxon>
        <taxon>Caryophanaceae</taxon>
        <taxon>Caryophanon</taxon>
    </lineage>
</organism>
<dbReference type="AlphaFoldDB" id="A0A1C0YV48"/>
<accession>A0A1C0YV48</accession>
<evidence type="ECO:0008006" key="3">
    <source>
        <dbReference type="Google" id="ProtNLM"/>
    </source>
</evidence>
<proteinExistence type="predicted"/>
<name>A0A1C0YV48_9BACL</name>
<dbReference type="Proteomes" id="UP000093482">
    <property type="component" value="Unassembled WGS sequence"/>
</dbReference>
<evidence type="ECO:0000313" key="1">
    <source>
        <dbReference type="EMBL" id="OCS91036.1"/>
    </source>
</evidence>
<gene>
    <name evidence="1" type="ORF">A6K76_09845</name>
</gene>